<protein>
    <recommendedName>
        <fullName evidence="2">non-specific serine/threonine protein kinase</fullName>
        <ecNumber evidence="2">2.7.11.1</ecNumber>
    </recommendedName>
</protein>
<dbReference type="GO" id="GO:0004674">
    <property type="term" value="F:protein serine/threonine kinase activity"/>
    <property type="evidence" value="ECO:0007669"/>
    <property type="project" value="UniProtKB-KW"/>
</dbReference>
<comment type="subcellular location">
    <subcellularLocation>
        <location evidence="1">Membrane</location>
        <topology evidence="1">Single-pass membrane protein</topology>
    </subcellularLocation>
</comment>
<comment type="catalytic activity">
    <reaction evidence="8">
        <text>L-threonyl-[protein] + ATP = O-phospho-L-threonyl-[protein] + ADP + H(+)</text>
        <dbReference type="Rhea" id="RHEA:46608"/>
        <dbReference type="Rhea" id="RHEA-COMP:11060"/>
        <dbReference type="Rhea" id="RHEA-COMP:11605"/>
        <dbReference type="ChEBI" id="CHEBI:15378"/>
        <dbReference type="ChEBI" id="CHEBI:30013"/>
        <dbReference type="ChEBI" id="CHEBI:30616"/>
        <dbReference type="ChEBI" id="CHEBI:61977"/>
        <dbReference type="ChEBI" id="CHEBI:456216"/>
        <dbReference type="EC" id="2.7.11.1"/>
    </reaction>
</comment>
<dbReference type="Pfam" id="PF14380">
    <property type="entry name" value="WAK_assoc"/>
    <property type="match status" value="1"/>
</dbReference>
<sequence>MNHPSFSSSSSSLALAVLCEARFECGNISIGYPFFGGHRLPQCGHPGLELQCHHSNTTTFEMVGVRPFSDQRFRNDYECGSWACSSSPGYTNATLFYDCPPSSSSSLGFFPCNSSSYNNVSVTTGNIRLDGCLASLTFPIFQAYWTGFSGNPSLPLVLGVAMKTGFQVKWKEDTSACLKCNASGGACGFNISDGQTFCYCPH</sequence>
<keyword evidence="5" id="KW-1133">Transmembrane helix</keyword>
<dbReference type="Proteomes" id="UP000436088">
    <property type="component" value="Unassembled WGS sequence"/>
</dbReference>
<evidence type="ECO:0000313" key="13">
    <source>
        <dbReference type="Proteomes" id="UP000436088"/>
    </source>
</evidence>
<comment type="catalytic activity">
    <reaction evidence="9">
        <text>L-seryl-[protein] + ATP = O-phospho-L-seryl-[protein] + ADP + H(+)</text>
        <dbReference type="Rhea" id="RHEA:17989"/>
        <dbReference type="Rhea" id="RHEA-COMP:9863"/>
        <dbReference type="Rhea" id="RHEA-COMP:11604"/>
        <dbReference type="ChEBI" id="CHEBI:15378"/>
        <dbReference type="ChEBI" id="CHEBI:29999"/>
        <dbReference type="ChEBI" id="CHEBI:30616"/>
        <dbReference type="ChEBI" id="CHEBI:83421"/>
        <dbReference type="ChEBI" id="CHEBI:456216"/>
        <dbReference type="EC" id="2.7.11.1"/>
    </reaction>
</comment>
<reference evidence="12" key="1">
    <citation type="submission" date="2019-09" db="EMBL/GenBank/DDBJ databases">
        <title>Draft genome information of white flower Hibiscus syriacus.</title>
        <authorList>
            <person name="Kim Y.-M."/>
        </authorList>
    </citation>
    <scope>NUCLEOTIDE SEQUENCE [LARGE SCALE GENOMIC DNA]</scope>
    <source>
        <strain evidence="12">YM2019G1</strain>
    </source>
</reference>
<keyword evidence="4" id="KW-0732">Signal</keyword>
<feature type="domain" description="Wall-associated receptor kinase galacturonan-binding" evidence="10">
    <location>
        <begin position="19"/>
        <end position="62"/>
    </location>
</feature>
<feature type="domain" description="Wall-associated receptor kinase C-terminal" evidence="11">
    <location>
        <begin position="127"/>
        <end position="201"/>
    </location>
</feature>
<dbReference type="PANTHER" id="PTHR33138">
    <property type="entry name" value="OS01G0690200 PROTEIN"/>
    <property type="match status" value="1"/>
</dbReference>
<evidence type="ECO:0000313" key="12">
    <source>
        <dbReference type="EMBL" id="KAE8654974.1"/>
    </source>
</evidence>
<evidence type="ECO:0000259" key="10">
    <source>
        <dbReference type="Pfam" id="PF13947"/>
    </source>
</evidence>
<evidence type="ECO:0000256" key="1">
    <source>
        <dbReference type="ARBA" id="ARBA00004167"/>
    </source>
</evidence>
<dbReference type="GO" id="GO:0016020">
    <property type="term" value="C:membrane"/>
    <property type="evidence" value="ECO:0007669"/>
    <property type="project" value="UniProtKB-SubCell"/>
</dbReference>
<dbReference type="EC" id="2.7.11.1" evidence="2"/>
<dbReference type="AlphaFoldDB" id="A0A6A2XM38"/>
<proteinExistence type="predicted"/>
<evidence type="ECO:0000256" key="8">
    <source>
        <dbReference type="ARBA" id="ARBA00047899"/>
    </source>
</evidence>
<evidence type="ECO:0000256" key="2">
    <source>
        <dbReference type="ARBA" id="ARBA00012513"/>
    </source>
</evidence>
<evidence type="ECO:0000256" key="9">
    <source>
        <dbReference type="ARBA" id="ARBA00048679"/>
    </source>
</evidence>
<keyword evidence="13" id="KW-1185">Reference proteome</keyword>
<gene>
    <name evidence="12" type="ORF">F3Y22_tig00117034pilonHSYRG00348</name>
</gene>
<keyword evidence="3" id="KW-0812">Transmembrane</keyword>
<organism evidence="12 13">
    <name type="scientific">Hibiscus syriacus</name>
    <name type="common">Rose of Sharon</name>
    <dbReference type="NCBI Taxonomy" id="106335"/>
    <lineage>
        <taxon>Eukaryota</taxon>
        <taxon>Viridiplantae</taxon>
        <taxon>Streptophyta</taxon>
        <taxon>Embryophyta</taxon>
        <taxon>Tracheophyta</taxon>
        <taxon>Spermatophyta</taxon>
        <taxon>Magnoliopsida</taxon>
        <taxon>eudicotyledons</taxon>
        <taxon>Gunneridae</taxon>
        <taxon>Pentapetalae</taxon>
        <taxon>rosids</taxon>
        <taxon>malvids</taxon>
        <taxon>Malvales</taxon>
        <taxon>Malvaceae</taxon>
        <taxon>Malvoideae</taxon>
        <taxon>Hibiscus</taxon>
    </lineage>
</organism>
<dbReference type="GO" id="GO:0030247">
    <property type="term" value="F:polysaccharide binding"/>
    <property type="evidence" value="ECO:0007669"/>
    <property type="project" value="InterPro"/>
</dbReference>
<evidence type="ECO:0000256" key="5">
    <source>
        <dbReference type="ARBA" id="ARBA00022989"/>
    </source>
</evidence>
<name>A0A6A2XM38_HIBSY</name>
<keyword evidence="6" id="KW-0472">Membrane</keyword>
<dbReference type="InterPro" id="IPR025287">
    <property type="entry name" value="WAK_GUB"/>
</dbReference>
<accession>A0A6A2XM38</accession>
<comment type="caution">
    <text evidence="12">The sequence shown here is derived from an EMBL/GenBank/DDBJ whole genome shotgun (WGS) entry which is preliminary data.</text>
</comment>
<evidence type="ECO:0000259" key="11">
    <source>
        <dbReference type="Pfam" id="PF14380"/>
    </source>
</evidence>
<dbReference type="EMBL" id="VEPZ02001782">
    <property type="protein sequence ID" value="KAE8654974.1"/>
    <property type="molecule type" value="Genomic_DNA"/>
</dbReference>
<evidence type="ECO:0000256" key="7">
    <source>
        <dbReference type="ARBA" id="ARBA00023180"/>
    </source>
</evidence>
<evidence type="ECO:0000256" key="4">
    <source>
        <dbReference type="ARBA" id="ARBA00022729"/>
    </source>
</evidence>
<evidence type="ECO:0000256" key="3">
    <source>
        <dbReference type="ARBA" id="ARBA00022692"/>
    </source>
</evidence>
<dbReference type="InterPro" id="IPR032872">
    <property type="entry name" value="WAK_assoc_C"/>
</dbReference>
<dbReference type="Pfam" id="PF13947">
    <property type="entry name" value="GUB_WAK_bind"/>
    <property type="match status" value="1"/>
</dbReference>
<dbReference type="PANTHER" id="PTHR33138:SF11">
    <property type="entry name" value="KINASE-LIKE PROTEIN"/>
    <property type="match status" value="1"/>
</dbReference>
<keyword evidence="7" id="KW-0325">Glycoprotein</keyword>
<evidence type="ECO:0000256" key="6">
    <source>
        <dbReference type="ARBA" id="ARBA00023136"/>
    </source>
</evidence>